<gene>
    <name evidence="8" type="ORF">DL764_004673</name>
</gene>
<evidence type="ECO:0000256" key="2">
    <source>
        <dbReference type="ARBA" id="ARBA00012652"/>
    </source>
</evidence>
<keyword evidence="3" id="KW-0378">Hydrolase</keyword>
<sequence length="869" mass="95639">MAVSISQVTFEHHRQALGIAETKPRISWRFSGNATEWEQSAYDLEIMRGQGGRSHTYSLSSPESVLLPWPETPLAATERANVRARAHGQEGQSSTPWSEWVTVEIGLLSSEDWSGAVTIGADYETELDKPKRPVLFRKDFSVGSDIASARLYITALGLYEAEINGNRVGDHVLAPGWQSYHNRHVYDTYDITDLVKNGENAIGVTVGEGWYAGRIGLNRARNVWGDTLGLLALLAVTHQDGTTVQTKTDLSWKSSLGPIQTSEIYNGERYDSRLEADIHGWSTSTFDACDWIPVKEVDSPQGQLMPPDGPPIRRIEEVGAKRIFASASGKTLIDFGQNLVGWLSVTVKGPAGTNVTFRHAEVIVDGELALEPLRTATQEDSIILHGNGTQTWEPKFTYHGFRFVQVDGWPDETPLTLNSIKAIVVHSDMEQTGWLKTSNELLNQFHANVRWSMKGNFLSLPTDCPQRDERLGWTGDAHAFGPTANYLYNTAGFWRGWHRDVWSEMQRNGTMVPPDFVPVTPLDRDPSPTAVWSDVVVGNPWNLYRTFGDLVMLAEHFSQSRAWIDAGLPRNGVGLWDRSTFQYGDWLDPKAPPDEPSEATTAKHLVADAYLIRMTEILSQAAKTLGDDTLANEYASQRADLTQEFQNAWIDSDSNLANRTQTAYALSIAFGLLPSPEALAVAGETLRAIIAENDYLVGTGFAGTPQLGFALRDLNATSDFYAMLLQTEVPSWLYQVEQGATTTWERWDSLLPDGTTNDSGMTSFNHYAFGAVADWMHQVIGGLAPAAPGWKKIDIAPIPGGGITSANATFVSPYGEVKSRWRIADDGFHLEISVPPNSRATVILPGGGGSTEVGSGLHEFHNPNYVASK</sequence>
<dbReference type="InterPro" id="IPR012341">
    <property type="entry name" value="6hp_glycosidase-like_sf"/>
</dbReference>
<dbReference type="Pfam" id="PF05592">
    <property type="entry name" value="Bac_rhamnosid"/>
    <property type="match status" value="1"/>
</dbReference>
<protein>
    <recommendedName>
        <fullName evidence="2">alpha-L-rhamnosidase</fullName>
        <ecNumber evidence="2">3.2.1.40</ecNumber>
    </recommendedName>
</protein>
<dbReference type="Gene3D" id="1.50.10.10">
    <property type="match status" value="1"/>
</dbReference>
<feature type="domain" description="Alpha-L-rhamnosidase concanavalin-like" evidence="4">
    <location>
        <begin position="327"/>
        <end position="426"/>
    </location>
</feature>
<keyword evidence="9" id="KW-1185">Reference proteome</keyword>
<dbReference type="InterPro" id="IPR035396">
    <property type="entry name" value="Bac_rhamnosid6H"/>
</dbReference>
<dbReference type="InterPro" id="IPR008928">
    <property type="entry name" value="6-hairpin_glycosidase_sf"/>
</dbReference>
<feature type="domain" description="Bacterial alpha-L-rhamnosidase N-terminal" evidence="5">
    <location>
        <begin position="145"/>
        <end position="316"/>
    </location>
</feature>
<evidence type="ECO:0000259" key="4">
    <source>
        <dbReference type="Pfam" id="PF05592"/>
    </source>
</evidence>
<comment type="caution">
    <text evidence="8">The sequence shown here is derived from an EMBL/GenBank/DDBJ whole genome shotgun (WGS) entry which is preliminary data.</text>
</comment>
<dbReference type="InterPro" id="IPR013737">
    <property type="entry name" value="Bac_rhamnosid_N"/>
</dbReference>
<dbReference type="Pfam" id="PF08531">
    <property type="entry name" value="Bac_rhamnosid_N"/>
    <property type="match status" value="1"/>
</dbReference>
<dbReference type="AlphaFoldDB" id="A0A4Q4TBU1"/>
<dbReference type="STRING" id="155417.A0A4Q4TBU1"/>
<dbReference type="SUPFAM" id="SSF48208">
    <property type="entry name" value="Six-hairpin glycosidases"/>
    <property type="match status" value="1"/>
</dbReference>
<dbReference type="Pfam" id="PF17390">
    <property type="entry name" value="Bac_rhamnosid_C"/>
    <property type="match status" value="1"/>
</dbReference>
<dbReference type="Pfam" id="PF25788">
    <property type="entry name" value="Ig_Rha78A_N"/>
    <property type="match status" value="1"/>
</dbReference>
<proteinExistence type="predicted"/>
<evidence type="ECO:0000313" key="9">
    <source>
        <dbReference type="Proteomes" id="UP000293360"/>
    </source>
</evidence>
<evidence type="ECO:0000259" key="7">
    <source>
        <dbReference type="Pfam" id="PF17390"/>
    </source>
</evidence>
<evidence type="ECO:0000313" key="8">
    <source>
        <dbReference type="EMBL" id="RYP04126.1"/>
    </source>
</evidence>
<dbReference type="GO" id="GO:0005975">
    <property type="term" value="P:carbohydrate metabolic process"/>
    <property type="evidence" value="ECO:0007669"/>
    <property type="project" value="InterPro"/>
</dbReference>
<organism evidence="8 9">
    <name type="scientific">Monosporascus ibericus</name>
    <dbReference type="NCBI Taxonomy" id="155417"/>
    <lineage>
        <taxon>Eukaryota</taxon>
        <taxon>Fungi</taxon>
        <taxon>Dikarya</taxon>
        <taxon>Ascomycota</taxon>
        <taxon>Pezizomycotina</taxon>
        <taxon>Sordariomycetes</taxon>
        <taxon>Xylariomycetidae</taxon>
        <taxon>Xylariales</taxon>
        <taxon>Xylariales incertae sedis</taxon>
        <taxon>Monosporascus</taxon>
    </lineage>
</organism>
<dbReference type="PANTHER" id="PTHR33307:SF6">
    <property type="entry name" value="ALPHA-RHAMNOSIDASE (EUROFUNG)-RELATED"/>
    <property type="match status" value="1"/>
</dbReference>
<dbReference type="Gene3D" id="2.60.40.10">
    <property type="entry name" value="Immunoglobulins"/>
    <property type="match status" value="1"/>
</dbReference>
<dbReference type="Gene3D" id="2.60.120.260">
    <property type="entry name" value="Galactose-binding domain-like"/>
    <property type="match status" value="2"/>
</dbReference>
<evidence type="ECO:0000256" key="1">
    <source>
        <dbReference type="ARBA" id="ARBA00001445"/>
    </source>
</evidence>
<accession>A0A4Q4TBU1</accession>
<dbReference type="InterPro" id="IPR016007">
    <property type="entry name" value="Alpha_rhamnosid"/>
</dbReference>
<dbReference type="PIRSF" id="PIRSF010631">
    <property type="entry name" value="A-rhamnsds"/>
    <property type="match status" value="1"/>
</dbReference>
<dbReference type="EC" id="3.2.1.40" evidence="2"/>
<feature type="domain" description="Alpha-L-rhamnosidase C-terminal" evidence="7">
    <location>
        <begin position="782"/>
        <end position="855"/>
    </location>
</feature>
<feature type="domain" description="Alpha-L-rhamnosidase six-hairpin glycosidase" evidence="6">
    <location>
        <begin position="430"/>
        <end position="780"/>
    </location>
</feature>
<evidence type="ECO:0000259" key="5">
    <source>
        <dbReference type="Pfam" id="PF08531"/>
    </source>
</evidence>
<dbReference type="Pfam" id="PF17389">
    <property type="entry name" value="Bac_rhamnosid6H"/>
    <property type="match status" value="1"/>
</dbReference>
<name>A0A4Q4TBU1_9PEZI</name>
<dbReference type="InterPro" id="IPR035398">
    <property type="entry name" value="Bac_rhamnosid_C"/>
</dbReference>
<comment type="catalytic activity">
    <reaction evidence="1">
        <text>Hydrolysis of terminal non-reducing alpha-L-rhamnose residues in alpha-L-rhamnosides.</text>
        <dbReference type="EC" id="3.2.1.40"/>
    </reaction>
</comment>
<evidence type="ECO:0000259" key="6">
    <source>
        <dbReference type="Pfam" id="PF17389"/>
    </source>
</evidence>
<dbReference type="EMBL" id="QJNU01000226">
    <property type="protein sequence ID" value="RYP04126.1"/>
    <property type="molecule type" value="Genomic_DNA"/>
</dbReference>
<dbReference type="Proteomes" id="UP000293360">
    <property type="component" value="Unassembled WGS sequence"/>
</dbReference>
<reference evidence="8 9" key="1">
    <citation type="submission" date="2018-06" db="EMBL/GenBank/DDBJ databases">
        <title>Complete Genomes of Monosporascus.</title>
        <authorList>
            <person name="Robinson A.J."/>
            <person name="Natvig D.O."/>
        </authorList>
    </citation>
    <scope>NUCLEOTIDE SEQUENCE [LARGE SCALE GENOMIC DNA]</scope>
    <source>
        <strain evidence="8 9">CBS 110550</strain>
    </source>
</reference>
<dbReference type="OrthoDB" id="10036721at2759"/>
<evidence type="ECO:0000256" key="3">
    <source>
        <dbReference type="ARBA" id="ARBA00022801"/>
    </source>
</evidence>
<dbReference type="GO" id="GO:0030596">
    <property type="term" value="F:alpha-L-rhamnosidase activity"/>
    <property type="evidence" value="ECO:0007669"/>
    <property type="project" value="UniProtKB-EC"/>
</dbReference>
<dbReference type="PANTHER" id="PTHR33307">
    <property type="entry name" value="ALPHA-RHAMNOSIDASE (EUROFUNG)"/>
    <property type="match status" value="1"/>
</dbReference>
<dbReference type="InterPro" id="IPR013783">
    <property type="entry name" value="Ig-like_fold"/>
</dbReference>
<dbReference type="InterPro" id="IPR008902">
    <property type="entry name" value="Rhamnosid_concanavalin"/>
</dbReference>
<dbReference type="Gene3D" id="2.60.420.10">
    <property type="entry name" value="Maltose phosphorylase, domain 3"/>
    <property type="match status" value="1"/>
</dbReference>